<dbReference type="Pfam" id="PF06026">
    <property type="entry name" value="Rib_5-P_isom_A"/>
    <property type="match status" value="1"/>
</dbReference>
<organism evidence="6 7">
    <name type="scientific">Intoshia linei</name>
    <dbReference type="NCBI Taxonomy" id="1819745"/>
    <lineage>
        <taxon>Eukaryota</taxon>
        <taxon>Metazoa</taxon>
        <taxon>Spiralia</taxon>
        <taxon>Lophotrochozoa</taxon>
        <taxon>Mesozoa</taxon>
        <taxon>Orthonectida</taxon>
        <taxon>Rhopaluridae</taxon>
        <taxon>Intoshia</taxon>
    </lineage>
</organism>
<comment type="similarity">
    <text evidence="2">Belongs to the ribose 5-phosphate isomerase family.</text>
</comment>
<evidence type="ECO:0000256" key="2">
    <source>
        <dbReference type="ARBA" id="ARBA00008088"/>
    </source>
</evidence>
<dbReference type="EMBL" id="LWCA01000098">
    <property type="protein sequence ID" value="OAF70925.1"/>
    <property type="molecule type" value="Genomic_DNA"/>
</dbReference>
<dbReference type="GO" id="GO:0005737">
    <property type="term" value="C:cytoplasm"/>
    <property type="evidence" value="ECO:0007669"/>
    <property type="project" value="TreeGrafter"/>
</dbReference>
<dbReference type="AlphaFoldDB" id="A0A177B9L9"/>
<evidence type="ECO:0000313" key="7">
    <source>
        <dbReference type="Proteomes" id="UP000078046"/>
    </source>
</evidence>
<evidence type="ECO:0000256" key="5">
    <source>
        <dbReference type="ARBA" id="ARBA00029734"/>
    </source>
</evidence>
<dbReference type="SUPFAM" id="SSF100950">
    <property type="entry name" value="NagB/RpiA/CoA transferase-like"/>
    <property type="match status" value="1"/>
</dbReference>
<dbReference type="FunFam" id="3.30.70.260:FF:000018">
    <property type="entry name" value="Ribose-5-phosphate isomerase A"/>
    <property type="match status" value="1"/>
</dbReference>
<dbReference type="NCBIfam" id="TIGR00021">
    <property type="entry name" value="rpiA"/>
    <property type="match status" value="1"/>
</dbReference>
<evidence type="ECO:0000256" key="4">
    <source>
        <dbReference type="ARBA" id="ARBA00023235"/>
    </source>
</evidence>
<dbReference type="PANTHER" id="PTHR11934:SF0">
    <property type="entry name" value="RIBOSE-5-PHOSPHATE ISOMERASE"/>
    <property type="match status" value="1"/>
</dbReference>
<evidence type="ECO:0000256" key="1">
    <source>
        <dbReference type="ARBA" id="ARBA00004988"/>
    </source>
</evidence>
<dbReference type="GO" id="GO:0004751">
    <property type="term" value="F:ribose-5-phosphate isomerase activity"/>
    <property type="evidence" value="ECO:0007669"/>
    <property type="project" value="UniProtKB-EC"/>
</dbReference>
<dbReference type="Gene3D" id="3.40.50.1360">
    <property type="match status" value="1"/>
</dbReference>
<proteinExistence type="inferred from homology"/>
<gene>
    <name evidence="6" type="ORF">A3Q56_01289</name>
</gene>
<dbReference type="EC" id="5.3.1.6" evidence="3"/>
<protein>
    <recommendedName>
        <fullName evidence="3">ribose-5-phosphate isomerase</fullName>
        <ecNumber evidence="3">5.3.1.6</ecNumber>
    </recommendedName>
    <alternativeName>
        <fullName evidence="5">Phosphoriboisomerase</fullName>
    </alternativeName>
</protein>
<dbReference type="SUPFAM" id="SSF75445">
    <property type="entry name" value="D-ribose-5-phosphate isomerase (RpiA), lid domain"/>
    <property type="match status" value="1"/>
</dbReference>
<evidence type="ECO:0000313" key="6">
    <source>
        <dbReference type="EMBL" id="OAF70925.1"/>
    </source>
</evidence>
<comment type="caution">
    <text evidence="6">The sequence shown here is derived from an EMBL/GenBank/DDBJ whole genome shotgun (WGS) entry which is preliminary data.</text>
</comment>
<dbReference type="InterPro" id="IPR037171">
    <property type="entry name" value="NagB/RpiA_transferase-like"/>
</dbReference>
<evidence type="ECO:0000256" key="3">
    <source>
        <dbReference type="ARBA" id="ARBA00011959"/>
    </source>
</evidence>
<dbReference type="InterPro" id="IPR004788">
    <property type="entry name" value="Ribose5P_isomerase_type_A"/>
</dbReference>
<dbReference type="PANTHER" id="PTHR11934">
    <property type="entry name" value="RIBOSE-5-PHOSPHATE ISOMERASE"/>
    <property type="match status" value="1"/>
</dbReference>
<dbReference type="GO" id="GO:0006014">
    <property type="term" value="P:D-ribose metabolic process"/>
    <property type="evidence" value="ECO:0007669"/>
    <property type="project" value="TreeGrafter"/>
</dbReference>
<dbReference type="UniPathway" id="UPA00115">
    <property type="reaction ID" value="UER00412"/>
</dbReference>
<accession>A0A177B9L9</accession>
<dbReference type="OrthoDB" id="1555531at2759"/>
<keyword evidence="4" id="KW-0413">Isomerase</keyword>
<name>A0A177B9L9_9BILA</name>
<comment type="pathway">
    <text evidence="1">Carbohydrate degradation; pentose phosphate pathway; D-ribose 5-phosphate from D-ribulose 5-phosphate (non-oxidative stage): step 1/1.</text>
</comment>
<dbReference type="Proteomes" id="UP000078046">
    <property type="component" value="Unassembled WGS sequence"/>
</dbReference>
<sequence>MSEFNVNQAKIRVAEYTVKTELDKLLIDMNKIYIVALGSGSTAIHAAKFIDEIDEKLNAIKGGGGCLTLEKIVAYTSHRVAIMADSRKLSKKLGDNYFDGIPIEIIPSSHRLITKIFETEYFDTCNLRMGVKKQGPVITDNGNFILDWKFKHDYDWKFTESDLQIIPGIVEVGIFPSKYIDVAYICNVENYSISTLYPNE</sequence>
<keyword evidence="7" id="KW-1185">Reference proteome</keyword>
<dbReference type="Gene3D" id="3.30.70.260">
    <property type="match status" value="1"/>
</dbReference>
<reference evidence="6 7" key="1">
    <citation type="submission" date="2016-04" db="EMBL/GenBank/DDBJ databases">
        <title>The genome of Intoshia linei affirms orthonectids as highly simplified spiralians.</title>
        <authorList>
            <person name="Mikhailov K.V."/>
            <person name="Slusarev G.S."/>
            <person name="Nikitin M.A."/>
            <person name="Logacheva M.D."/>
            <person name="Penin A."/>
            <person name="Aleoshin V."/>
            <person name="Panchin Y.V."/>
        </authorList>
    </citation>
    <scope>NUCLEOTIDE SEQUENCE [LARGE SCALE GENOMIC DNA]</scope>
    <source>
        <strain evidence="6">Intl2013</strain>
        <tissue evidence="6">Whole animal</tissue>
    </source>
</reference>
<dbReference type="GO" id="GO:0009052">
    <property type="term" value="P:pentose-phosphate shunt, non-oxidative branch"/>
    <property type="evidence" value="ECO:0007669"/>
    <property type="project" value="InterPro"/>
</dbReference>